<dbReference type="InterPro" id="IPR016192">
    <property type="entry name" value="APOBEC/CMP_deaminase_Zn-bd"/>
</dbReference>
<keyword evidence="11" id="KW-0511">Multifunctional enzyme</keyword>
<gene>
    <name evidence="17" type="ORF">DB31_8377</name>
</gene>
<protein>
    <recommendedName>
        <fullName evidence="12">Riboflavin biosynthesis protein RibD</fullName>
    </recommendedName>
    <domain>
        <recommendedName>
            <fullName evidence="12">Diaminohydroxyphosphoribosylaminopyrimidine deaminase</fullName>
            <shortName evidence="12">DRAP deaminase</shortName>
            <ecNumber evidence="12">3.5.4.26</ecNumber>
        </recommendedName>
        <alternativeName>
            <fullName evidence="12">Riboflavin-specific deaminase</fullName>
        </alternativeName>
    </domain>
    <domain>
        <recommendedName>
            <fullName evidence="12">5-amino-6-(5-phosphoribosylamino)uracil reductase</fullName>
            <ecNumber evidence="12">1.1.1.193</ecNumber>
        </recommendedName>
        <alternativeName>
            <fullName evidence="12">HTP reductase</fullName>
        </alternativeName>
    </domain>
</protein>
<evidence type="ECO:0000256" key="14">
    <source>
        <dbReference type="PIRSR" id="PIRSR006769-2"/>
    </source>
</evidence>
<dbReference type="GO" id="GO:0008835">
    <property type="term" value="F:diaminohydroxyphosphoribosylaminopyrimidine deaminase activity"/>
    <property type="evidence" value="ECO:0007669"/>
    <property type="project" value="UniProtKB-EC"/>
</dbReference>
<evidence type="ECO:0000256" key="7">
    <source>
        <dbReference type="ARBA" id="ARBA00022723"/>
    </source>
</evidence>
<dbReference type="InterPro" id="IPR002125">
    <property type="entry name" value="CMP_dCMP_dom"/>
</dbReference>
<feature type="binding site" evidence="14">
    <location>
        <position position="195"/>
    </location>
    <ligand>
        <name>NADP(+)</name>
        <dbReference type="ChEBI" id="CHEBI:58349"/>
    </ligand>
</feature>
<feature type="binding site" evidence="15">
    <location>
        <position position="109"/>
    </location>
    <ligand>
        <name>Zn(2+)</name>
        <dbReference type="ChEBI" id="CHEBI:29105"/>
        <note>catalytic</note>
    </ligand>
</feature>
<dbReference type="Proteomes" id="UP000028725">
    <property type="component" value="Unassembled WGS sequence"/>
</dbReference>
<feature type="binding site" evidence="14">
    <location>
        <position position="248"/>
    </location>
    <ligand>
        <name>NADP(+)</name>
        <dbReference type="ChEBI" id="CHEBI:58349"/>
    </ligand>
</feature>
<keyword evidence="18" id="KW-1185">Reference proteome</keyword>
<dbReference type="InterPro" id="IPR050765">
    <property type="entry name" value="Riboflavin_Biosynth_HTPR"/>
</dbReference>
<proteinExistence type="inferred from homology"/>
<evidence type="ECO:0000256" key="4">
    <source>
        <dbReference type="ARBA" id="ARBA00005259"/>
    </source>
</evidence>
<feature type="binding site" evidence="14">
    <location>
        <position position="193"/>
    </location>
    <ligand>
        <name>substrate</name>
    </ligand>
</feature>
<dbReference type="PROSITE" id="PS51747">
    <property type="entry name" value="CYT_DCMP_DEAMINASES_2"/>
    <property type="match status" value="1"/>
</dbReference>
<dbReference type="EC" id="1.1.1.193" evidence="12"/>
<comment type="catalytic activity">
    <reaction evidence="12">
        <text>2,5-diamino-6-hydroxy-4-(5-phosphoribosylamino)-pyrimidine + H2O + H(+) = 5-amino-6-(5-phospho-D-ribosylamino)uracil + NH4(+)</text>
        <dbReference type="Rhea" id="RHEA:21868"/>
        <dbReference type="ChEBI" id="CHEBI:15377"/>
        <dbReference type="ChEBI" id="CHEBI:15378"/>
        <dbReference type="ChEBI" id="CHEBI:28938"/>
        <dbReference type="ChEBI" id="CHEBI:58453"/>
        <dbReference type="ChEBI" id="CHEBI:58614"/>
        <dbReference type="EC" id="3.5.4.26"/>
    </reaction>
</comment>
<dbReference type="InterPro" id="IPR004794">
    <property type="entry name" value="Eubact_RibD"/>
</dbReference>
<dbReference type="EMBL" id="JMCB01000008">
    <property type="protein sequence ID" value="KFE67024.1"/>
    <property type="molecule type" value="Genomic_DNA"/>
</dbReference>
<evidence type="ECO:0000256" key="12">
    <source>
        <dbReference type="PIRNR" id="PIRNR006769"/>
    </source>
</evidence>
<feature type="active site" description="Proton donor" evidence="13">
    <location>
        <position position="77"/>
    </location>
</feature>
<dbReference type="PIRSF" id="PIRSF006769">
    <property type="entry name" value="RibD"/>
    <property type="match status" value="1"/>
</dbReference>
<keyword evidence="6 12" id="KW-0686">Riboflavin biosynthesis</keyword>
<comment type="similarity">
    <text evidence="4 12">In the N-terminal section; belongs to the cytidine and deoxycytidylate deaminase family.</text>
</comment>
<dbReference type="InterPro" id="IPR002734">
    <property type="entry name" value="RibDG_C"/>
</dbReference>
<keyword evidence="10 12" id="KW-0560">Oxidoreductase</keyword>
<evidence type="ECO:0000256" key="1">
    <source>
        <dbReference type="ARBA" id="ARBA00002151"/>
    </source>
</evidence>
<feature type="binding site" evidence="14">
    <location>
        <position position="209"/>
    </location>
    <ligand>
        <name>substrate</name>
    </ligand>
</feature>
<evidence type="ECO:0000259" key="16">
    <source>
        <dbReference type="PROSITE" id="PS51747"/>
    </source>
</evidence>
<name>A0A085WH61_9BACT</name>
<dbReference type="GO" id="GO:0008270">
    <property type="term" value="F:zinc ion binding"/>
    <property type="evidence" value="ECO:0007669"/>
    <property type="project" value="InterPro"/>
</dbReference>
<feature type="domain" description="CMP/dCMP-type deaminase" evidence="16">
    <location>
        <begin position="26"/>
        <end position="148"/>
    </location>
</feature>
<dbReference type="SUPFAM" id="SSF53927">
    <property type="entry name" value="Cytidine deaminase-like"/>
    <property type="match status" value="1"/>
</dbReference>
<dbReference type="InterPro" id="IPR011549">
    <property type="entry name" value="RibD_C"/>
</dbReference>
<comment type="caution">
    <text evidence="17">The sequence shown here is derived from an EMBL/GenBank/DDBJ whole genome shotgun (WGS) entry which is preliminary data.</text>
</comment>
<dbReference type="InterPro" id="IPR016193">
    <property type="entry name" value="Cytidine_deaminase-like"/>
</dbReference>
<dbReference type="NCBIfam" id="TIGR00326">
    <property type="entry name" value="eubact_ribD"/>
    <property type="match status" value="1"/>
</dbReference>
<dbReference type="UniPathway" id="UPA00275">
    <property type="reaction ID" value="UER00401"/>
</dbReference>
<dbReference type="EC" id="3.5.4.26" evidence="12"/>
<dbReference type="OrthoDB" id="9800865at2"/>
<organism evidence="17 18">
    <name type="scientific">Hyalangium minutum</name>
    <dbReference type="NCBI Taxonomy" id="394096"/>
    <lineage>
        <taxon>Bacteria</taxon>
        <taxon>Pseudomonadati</taxon>
        <taxon>Myxococcota</taxon>
        <taxon>Myxococcia</taxon>
        <taxon>Myxococcales</taxon>
        <taxon>Cystobacterineae</taxon>
        <taxon>Archangiaceae</taxon>
        <taxon>Hyalangium</taxon>
    </lineage>
</organism>
<evidence type="ECO:0000256" key="9">
    <source>
        <dbReference type="ARBA" id="ARBA00022857"/>
    </source>
</evidence>
<evidence type="ECO:0000313" key="17">
    <source>
        <dbReference type="EMBL" id="KFE67024.1"/>
    </source>
</evidence>
<accession>A0A085WH61</accession>
<feature type="binding site" evidence="15">
    <location>
        <position position="100"/>
    </location>
    <ligand>
        <name>Zn(2+)</name>
        <dbReference type="ChEBI" id="CHEBI:29105"/>
        <note>catalytic</note>
    </ligand>
</feature>
<evidence type="ECO:0000256" key="5">
    <source>
        <dbReference type="ARBA" id="ARBA00007417"/>
    </source>
</evidence>
<dbReference type="PROSITE" id="PS00903">
    <property type="entry name" value="CYT_DCMP_DEAMINASES_1"/>
    <property type="match status" value="1"/>
</dbReference>
<keyword evidence="8 12" id="KW-0862">Zinc</keyword>
<reference evidence="17 18" key="1">
    <citation type="submission" date="2014-04" db="EMBL/GenBank/DDBJ databases">
        <title>Genome assembly of Hyalangium minutum DSM 14724.</title>
        <authorList>
            <person name="Sharma G."/>
            <person name="Subramanian S."/>
        </authorList>
    </citation>
    <scope>NUCLEOTIDE SEQUENCE [LARGE SCALE GENOMIC DNA]</scope>
    <source>
        <strain evidence="17 18">DSM 14724</strain>
    </source>
</reference>
<dbReference type="PANTHER" id="PTHR38011:SF7">
    <property type="entry name" value="2,5-DIAMINO-6-RIBOSYLAMINO-4(3H)-PYRIMIDINONE 5'-PHOSPHATE REDUCTASE"/>
    <property type="match status" value="1"/>
</dbReference>
<comment type="catalytic activity">
    <reaction evidence="12">
        <text>5-amino-6-(5-phospho-D-ribitylamino)uracil + NADP(+) = 5-amino-6-(5-phospho-D-ribosylamino)uracil + NADPH + H(+)</text>
        <dbReference type="Rhea" id="RHEA:17845"/>
        <dbReference type="ChEBI" id="CHEBI:15378"/>
        <dbReference type="ChEBI" id="CHEBI:57783"/>
        <dbReference type="ChEBI" id="CHEBI:58349"/>
        <dbReference type="ChEBI" id="CHEBI:58421"/>
        <dbReference type="ChEBI" id="CHEBI:58453"/>
        <dbReference type="EC" id="1.1.1.193"/>
    </reaction>
</comment>
<dbReference type="CDD" id="cd01284">
    <property type="entry name" value="Riboflavin_deaminase-reductase"/>
    <property type="match status" value="1"/>
</dbReference>
<evidence type="ECO:0000256" key="3">
    <source>
        <dbReference type="ARBA" id="ARBA00004910"/>
    </source>
</evidence>
<feature type="binding site" evidence="14">
    <location>
        <position position="179"/>
    </location>
    <ligand>
        <name>NADP(+)</name>
        <dbReference type="ChEBI" id="CHEBI:58349"/>
    </ligand>
</feature>
<keyword evidence="12" id="KW-0378">Hydrolase</keyword>
<feature type="binding site" evidence="14">
    <location>
        <position position="320"/>
    </location>
    <ligand>
        <name>substrate</name>
    </ligand>
</feature>
<dbReference type="Pfam" id="PF01872">
    <property type="entry name" value="RibD_C"/>
    <property type="match status" value="1"/>
</dbReference>
<comment type="similarity">
    <text evidence="5 12">In the C-terminal section; belongs to the HTP reductase family.</text>
</comment>
<keyword evidence="7 12" id="KW-0479">Metal-binding</keyword>
<dbReference type="STRING" id="394096.DB31_8377"/>
<feature type="binding site" evidence="14">
    <location>
        <position position="232"/>
    </location>
    <ligand>
        <name>substrate</name>
    </ligand>
</feature>
<keyword evidence="9 12" id="KW-0521">NADP</keyword>
<comment type="pathway">
    <text evidence="2 12">Cofactor biosynthesis; riboflavin biosynthesis; 5-amino-6-(D-ribitylamino)uracil from GTP: step 2/4.</text>
</comment>
<dbReference type="Gene3D" id="3.40.140.10">
    <property type="entry name" value="Cytidine Deaminase, domain 2"/>
    <property type="match status" value="1"/>
</dbReference>
<dbReference type="GO" id="GO:0008703">
    <property type="term" value="F:5-amino-6-(5-phosphoribosylamino)uracil reductase activity"/>
    <property type="evidence" value="ECO:0007669"/>
    <property type="project" value="UniProtKB-EC"/>
</dbReference>
<dbReference type="Pfam" id="PF00383">
    <property type="entry name" value="dCMP_cyt_deam_1"/>
    <property type="match status" value="1"/>
</dbReference>
<evidence type="ECO:0000256" key="10">
    <source>
        <dbReference type="ARBA" id="ARBA00023002"/>
    </source>
</evidence>
<dbReference type="NCBIfam" id="TIGR00227">
    <property type="entry name" value="ribD_Cterm"/>
    <property type="match status" value="1"/>
</dbReference>
<evidence type="ECO:0000256" key="8">
    <source>
        <dbReference type="ARBA" id="ARBA00022833"/>
    </source>
</evidence>
<evidence type="ECO:0000256" key="13">
    <source>
        <dbReference type="PIRSR" id="PIRSR006769-1"/>
    </source>
</evidence>
<dbReference type="GO" id="GO:0009231">
    <property type="term" value="P:riboflavin biosynthetic process"/>
    <property type="evidence" value="ECO:0007669"/>
    <property type="project" value="UniProtKB-UniPathway"/>
</dbReference>
<dbReference type="SUPFAM" id="SSF53597">
    <property type="entry name" value="Dihydrofolate reductase-like"/>
    <property type="match status" value="1"/>
</dbReference>
<feature type="binding site" evidence="14">
    <location>
        <position position="221"/>
    </location>
    <ligand>
        <name>NADP(+)</name>
        <dbReference type="ChEBI" id="CHEBI:58349"/>
    </ligand>
</feature>
<feature type="binding site" evidence="14">
    <location>
        <begin position="322"/>
        <end position="328"/>
    </location>
    <ligand>
        <name>NADP(+)</name>
        <dbReference type="ChEBI" id="CHEBI:58349"/>
    </ligand>
</feature>
<feature type="binding site" evidence="14">
    <location>
        <position position="229"/>
    </location>
    <ligand>
        <name>substrate</name>
    </ligand>
</feature>
<dbReference type="PATRIC" id="fig|394096.3.peg.4418"/>
<comment type="cofactor">
    <cofactor evidence="12 15">
        <name>Zn(2+)</name>
        <dbReference type="ChEBI" id="CHEBI:29105"/>
    </cofactor>
    <text evidence="12 15">Binds 1 zinc ion.</text>
</comment>
<evidence type="ECO:0000256" key="2">
    <source>
        <dbReference type="ARBA" id="ARBA00004882"/>
    </source>
</evidence>
<dbReference type="PANTHER" id="PTHR38011">
    <property type="entry name" value="DIHYDROFOLATE REDUCTASE FAMILY PROTEIN (AFU_ORTHOLOGUE AFUA_8G06820)"/>
    <property type="match status" value="1"/>
</dbReference>
<feature type="binding site" evidence="14">
    <location>
        <position position="225"/>
    </location>
    <ligand>
        <name>NADP(+)</name>
        <dbReference type="ChEBI" id="CHEBI:58349"/>
    </ligand>
</feature>
<evidence type="ECO:0000256" key="15">
    <source>
        <dbReference type="PIRSR" id="PIRSR006769-3"/>
    </source>
</evidence>
<feature type="binding site" evidence="15">
    <location>
        <position position="75"/>
    </location>
    <ligand>
        <name>Zn(2+)</name>
        <dbReference type="ChEBI" id="CHEBI:29105"/>
        <note>catalytic</note>
    </ligand>
</feature>
<comment type="pathway">
    <text evidence="3 12">Cofactor biosynthesis; riboflavin biosynthesis; 5-amino-6-(D-ribitylamino)uracil from GTP: step 3/4.</text>
</comment>
<sequence length="387" mass="42100">MRLLTRARLKASRAPRAKRAADFDQAVAEFFMRIALEEAVKGLGRTSPNPSVGAVLVKGGRIIAKGYTQPAGQAHAEVMALAAAGPRARGADLYTTLEPCNHYGRTPPCTLAILEAGVRRVISASSDPNPLVSGKGVARLRRAGVEVRTGVLKAEADRLNRPFFKAIRTRKPYVTLKAAVTLDGKLATATGDSRWVTGAVAREWVHRLRDRVDVILVGANTVRKDDPQLTTRLPSGRGKDPVRVVVDSRLSLKPSHTVFTQRSSAKTVVATLEDPTGRNARRFIEQGVEVWQVREKRGRVDLKALLAHISSQGLNHVLVEGGAEMYGSFLRDKLADELALFLAPKLIGSQGISWSGELGVKLMSQALQLKDVTFEQLGEDLLLQARF</sequence>
<evidence type="ECO:0000256" key="11">
    <source>
        <dbReference type="ARBA" id="ARBA00023268"/>
    </source>
</evidence>
<dbReference type="InterPro" id="IPR024072">
    <property type="entry name" value="DHFR-like_dom_sf"/>
</dbReference>
<dbReference type="GO" id="GO:0050661">
    <property type="term" value="F:NADP binding"/>
    <property type="evidence" value="ECO:0007669"/>
    <property type="project" value="InterPro"/>
</dbReference>
<dbReference type="Gene3D" id="3.40.430.10">
    <property type="entry name" value="Dihydrofolate Reductase, subunit A"/>
    <property type="match status" value="1"/>
</dbReference>
<evidence type="ECO:0000256" key="6">
    <source>
        <dbReference type="ARBA" id="ARBA00022619"/>
    </source>
</evidence>
<evidence type="ECO:0000313" key="18">
    <source>
        <dbReference type="Proteomes" id="UP000028725"/>
    </source>
</evidence>
<dbReference type="AlphaFoldDB" id="A0A085WH61"/>
<comment type="function">
    <text evidence="1 12">Converts 2,5-diamino-6-(ribosylamino)-4(3h)-pyrimidinone 5'-phosphate into 5-amino-6-(ribosylamino)-2,4(1h,3h)-pyrimidinedione 5'-phosphate.</text>
</comment>
<dbReference type="RefSeq" id="WP_044190989.1">
    <property type="nucleotide sequence ID" value="NZ_JMCB01000008.1"/>
</dbReference>